<reference evidence="4 5" key="1">
    <citation type="journal article" date="2018" name="Genome Biol. Evol.">
        <title>Multiple Roots of Fruiting Body Formation in Amoebozoa.</title>
        <authorList>
            <person name="Hillmann F."/>
            <person name="Forbes G."/>
            <person name="Novohradska S."/>
            <person name="Ferling I."/>
            <person name="Riege K."/>
            <person name="Groth M."/>
            <person name="Westermann M."/>
            <person name="Marz M."/>
            <person name="Spaller T."/>
            <person name="Winckler T."/>
            <person name="Schaap P."/>
            <person name="Glockner G."/>
        </authorList>
    </citation>
    <scope>NUCLEOTIDE SEQUENCE [LARGE SCALE GENOMIC DNA]</scope>
    <source>
        <strain evidence="4 5">Jena</strain>
    </source>
</reference>
<dbReference type="PANTHER" id="PTHR46180">
    <property type="entry name" value="VINCULIN"/>
    <property type="match status" value="1"/>
</dbReference>
<dbReference type="AlphaFoldDB" id="A0A2P6N5U1"/>
<sequence>MEALDQIVSVVSEVILIFEQAQRSAAAQIIMAKANFDLVCSEIRRMVTLNQGQSGRIPVLDLRTKMDQSNAAITDATHRLQHLVQSKAPLNNGTYTIVRDIYDPFHGILKEIIFEMVKQLQIIDQSNVQIIIDSSRKNLELLIRLKNSDHEEAVNLLDAEIRKGSADFVTHVTQRLSESSDFELRQKLSNGAETIKRNHPVLIETAKKDVRTRTSFSKTERDNALKTHIQALQDIVNAVNSSSKYISGFSLLFELPPSLLEGWRRNPIVEEALSRLYAAVKRGDRDGALKAIQDLIDETNRQIAEGKLFAQSMKDPAKRDALLKDIKALEDVVAKLVAQAKLALDNPNDAAIMAELERLIEEARLLNRRVQAAREPETEFVNATSQLQAIMAKLLAAAKMGQAPEVVAASKELLELMGQQSANGRRYAAGVEDPDRKKAILDACNELDRLAPLILQAAKKVLENPKDQNAVRELEELMARAKLTNQKLNAAILENELAKNLALGKELFDKLDEAVHNRDAEQVKERLKDLHDVVGRRIELGKKLAAETTDPAKKNQILDAVAFLQTGLPKLGDHANKYLSNPTPENLKKYDNHSAAMQDAAERVTAEQLFPAKDVYGQTQSAHSRLDLALERLAAAVRRGDEKEASLAAAEVVEQLKRQAQLARDLAAKCTDATLKKQLL</sequence>
<dbReference type="GO" id="GO:0005737">
    <property type="term" value="C:cytoplasm"/>
    <property type="evidence" value="ECO:0007669"/>
    <property type="project" value="UniProtKB-SubCell"/>
</dbReference>
<protein>
    <submittedName>
        <fullName evidence="4">Uncharacterized protein</fullName>
    </submittedName>
</protein>
<keyword evidence="3" id="KW-0175">Coiled coil</keyword>
<proteinExistence type="predicted"/>
<dbReference type="GO" id="GO:0051015">
    <property type="term" value="F:actin filament binding"/>
    <property type="evidence" value="ECO:0007669"/>
    <property type="project" value="InterPro"/>
</dbReference>
<evidence type="ECO:0000256" key="3">
    <source>
        <dbReference type="SAM" id="Coils"/>
    </source>
</evidence>
<dbReference type="Gene3D" id="1.20.120.230">
    <property type="entry name" value="Alpha-catenin/vinculin-like"/>
    <property type="match status" value="2"/>
</dbReference>
<dbReference type="InterPro" id="IPR036723">
    <property type="entry name" value="Alpha-catenin/vinculin-like_sf"/>
</dbReference>
<dbReference type="OrthoDB" id="15300at2759"/>
<organism evidence="4 5">
    <name type="scientific">Planoprotostelium fungivorum</name>
    <dbReference type="NCBI Taxonomy" id="1890364"/>
    <lineage>
        <taxon>Eukaryota</taxon>
        <taxon>Amoebozoa</taxon>
        <taxon>Evosea</taxon>
        <taxon>Variosea</taxon>
        <taxon>Cavosteliida</taxon>
        <taxon>Cavosteliaceae</taxon>
        <taxon>Planoprotostelium</taxon>
    </lineage>
</organism>
<evidence type="ECO:0000256" key="1">
    <source>
        <dbReference type="ARBA" id="ARBA00004496"/>
    </source>
</evidence>
<dbReference type="InParanoid" id="A0A2P6N5U1"/>
<keyword evidence="2" id="KW-0963">Cytoplasm</keyword>
<evidence type="ECO:0000313" key="5">
    <source>
        <dbReference type="Proteomes" id="UP000241769"/>
    </source>
</evidence>
<dbReference type="STRING" id="1890364.A0A2P6N5U1"/>
<comment type="subcellular location">
    <subcellularLocation>
        <location evidence="1">Cytoplasm</location>
    </subcellularLocation>
</comment>
<comment type="caution">
    <text evidence="4">The sequence shown here is derived from an EMBL/GenBank/DDBJ whole genome shotgun (WGS) entry which is preliminary data.</text>
</comment>
<dbReference type="GO" id="GO:0007155">
    <property type="term" value="P:cell adhesion"/>
    <property type="evidence" value="ECO:0007669"/>
    <property type="project" value="InterPro"/>
</dbReference>
<dbReference type="SUPFAM" id="SSF47220">
    <property type="entry name" value="alpha-catenin/vinculin-like"/>
    <property type="match status" value="2"/>
</dbReference>
<evidence type="ECO:0000256" key="2">
    <source>
        <dbReference type="ARBA" id="ARBA00022490"/>
    </source>
</evidence>
<accession>A0A2P6N5U1</accession>
<feature type="coiled-coil region" evidence="3">
    <location>
        <begin position="319"/>
        <end position="373"/>
    </location>
</feature>
<dbReference type="EMBL" id="MDYQ01000188">
    <property type="protein sequence ID" value="PRP79308.1"/>
    <property type="molecule type" value="Genomic_DNA"/>
</dbReference>
<name>A0A2P6N5U1_9EUKA</name>
<evidence type="ECO:0000313" key="4">
    <source>
        <dbReference type="EMBL" id="PRP79308.1"/>
    </source>
</evidence>
<dbReference type="InterPro" id="IPR017997">
    <property type="entry name" value="Vinculin"/>
</dbReference>
<feature type="non-terminal residue" evidence="4">
    <location>
        <position position="680"/>
    </location>
</feature>
<gene>
    <name evidence="4" type="ORF">PROFUN_13002</name>
</gene>
<dbReference type="Proteomes" id="UP000241769">
    <property type="component" value="Unassembled WGS sequence"/>
</dbReference>
<keyword evidence="5" id="KW-1185">Reference proteome</keyword>